<dbReference type="RefSeq" id="WP_061919729.1">
    <property type="nucleotide sequence ID" value="NZ_DF967971.1"/>
</dbReference>
<name>A0A0P6XTS1_9CHLR</name>
<gene>
    <name evidence="1" type="ORF">AC812_04820</name>
</gene>
<evidence type="ECO:0000313" key="1">
    <source>
        <dbReference type="EMBL" id="KPL76646.1"/>
    </source>
</evidence>
<dbReference type="OrthoDB" id="166132at2"/>
<keyword evidence="2" id="KW-1185">Reference proteome</keyword>
<reference evidence="1 2" key="1">
    <citation type="submission" date="2015-07" db="EMBL/GenBank/DDBJ databases">
        <title>Draft genome of Bellilinea caldifistulae DSM 17877.</title>
        <authorList>
            <person name="Hemp J."/>
            <person name="Ward L.M."/>
            <person name="Pace L.A."/>
            <person name="Fischer W.W."/>
        </authorList>
    </citation>
    <scope>NUCLEOTIDE SEQUENCE [LARGE SCALE GENOMIC DNA]</scope>
    <source>
        <strain evidence="1 2">GOMI-1</strain>
    </source>
</reference>
<sequence length="169" mass="18760">MEIKLSTVKRGLVILLVVFAAIAAVRFILPMFTTAQAEPEPTPVPDGREAAIAGLTALFSVDVTTGYDAWLQSVCAVATENGCAFAELFTNWDRVVETKARSEYRVQSAELRKDLGERQVWMVTGTIRDLNTGEEKGGEIPVLVVRENGEWKFDHFLFEQELQALEAEP</sequence>
<proteinExistence type="predicted"/>
<protein>
    <recommendedName>
        <fullName evidence="3">DUF4878 domain-containing protein</fullName>
    </recommendedName>
</protein>
<accession>A0A0P6XTS1</accession>
<evidence type="ECO:0000313" key="2">
    <source>
        <dbReference type="Proteomes" id="UP000050514"/>
    </source>
</evidence>
<dbReference type="EMBL" id="LGHJ01000011">
    <property type="protein sequence ID" value="KPL76646.1"/>
    <property type="molecule type" value="Genomic_DNA"/>
</dbReference>
<dbReference type="STRING" id="360411.AC812_04820"/>
<dbReference type="Proteomes" id="UP000050514">
    <property type="component" value="Unassembled WGS sequence"/>
</dbReference>
<evidence type="ECO:0008006" key="3">
    <source>
        <dbReference type="Google" id="ProtNLM"/>
    </source>
</evidence>
<comment type="caution">
    <text evidence="1">The sequence shown here is derived from an EMBL/GenBank/DDBJ whole genome shotgun (WGS) entry which is preliminary data.</text>
</comment>
<organism evidence="1 2">
    <name type="scientific">Bellilinea caldifistulae</name>
    <dbReference type="NCBI Taxonomy" id="360411"/>
    <lineage>
        <taxon>Bacteria</taxon>
        <taxon>Bacillati</taxon>
        <taxon>Chloroflexota</taxon>
        <taxon>Anaerolineae</taxon>
        <taxon>Anaerolineales</taxon>
        <taxon>Anaerolineaceae</taxon>
        <taxon>Bellilinea</taxon>
    </lineage>
</organism>
<dbReference type="AlphaFoldDB" id="A0A0P6XTS1"/>